<comment type="caution">
    <text evidence="1">The sequence shown here is derived from an EMBL/GenBank/DDBJ whole genome shotgun (WGS) entry which is preliminary data.</text>
</comment>
<dbReference type="AlphaFoldDB" id="A0A9P9IYH4"/>
<sequence length="321" mass="36594">MAWHALPGLPTWVPDWAMKGSGYEQHLITFGRQASRSHSGHSASILGSTLALRRGLSRGKIAELSTVGAHLHRSYGQPPSVENYERFTQMLDNWRTFAGVRNVLTLGGVLHRHLSDQEDIDESEELADSGSYAHLMTDMERSEYTVDFMPQILAYLAEVGSYQDILRRMGPDEEAFYRTVIHDTYPLHLRQPQYHKEALCILRLLLIFYDAFSDPDRFLTRLNSVVLTKMSETLEMVQIFRKRLFRTESGSLGIGPQEMTEGDEIFLFEDVMSPFVLRAVGTRMVDGKGHQPCYELVGHCYVDGLGKEDVDWQTGKEIYLQ</sequence>
<dbReference type="Proteomes" id="UP000717696">
    <property type="component" value="Unassembled WGS sequence"/>
</dbReference>
<reference evidence="1" key="1">
    <citation type="journal article" date="2021" name="Nat. Commun.">
        <title>Genetic determinants of endophytism in the Arabidopsis root mycobiome.</title>
        <authorList>
            <person name="Mesny F."/>
            <person name="Miyauchi S."/>
            <person name="Thiergart T."/>
            <person name="Pickel B."/>
            <person name="Atanasova L."/>
            <person name="Karlsson M."/>
            <person name="Huettel B."/>
            <person name="Barry K.W."/>
            <person name="Haridas S."/>
            <person name="Chen C."/>
            <person name="Bauer D."/>
            <person name="Andreopoulos W."/>
            <person name="Pangilinan J."/>
            <person name="LaButti K."/>
            <person name="Riley R."/>
            <person name="Lipzen A."/>
            <person name="Clum A."/>
            <person name="Drula E."/>
            <person name="Henrissat B."/>
            <person name="Kohler A."/>
            <person name="Grigoriev I.V."/>
            <person name="Martin F.M."/>
            <person name="Hacquard S."/>
        </authorList>
    </citation>
    <scope>NUCLEOTIDE SEQUENCE</scope>
    <source>
        <strain evidence="1">MPI-CAGE-AT-0021</strain>
    </source>
</reference>
<dbReference type="Pfam" id="PF26639">
    <property type="entry name" value="Het-6_barrel"/>
    <property type="match status" value="1"/>
</dbReference>
<dbReference type="InterPro" id="IPR052895">
    <property type="entry name" value="HetReg/Transcr_Mod"/>
</dbReference>
<keyword evidence="2" id="KW-1185">Reference proteome</keyword>
<dbReference type="PANTHER" id="PTHR24148">
    <property type="entry name" value="ANKYRIN REPEAT DOMAIN-CONTAINING PROTEIN 39 HOMOLOG-RELATED"/>
    <property type="match status" value="1"/>
</dbReference>
<dbReference type="PANTHER" id="PTHR24148:SF73">
    <property type="entry name" value="HET DOMAIN PROTEIN (AFU_ORTHOLOGUE AFUA_8G01020)"/>
    <property type="match status" value="1"/>
</dbReference>
<evidence type="ECO:0000313" key="2">
    <source>
        <dbReference type="Proteomes" id="UP000717696"/>
    </source>
</evidence>
<organism evidence="1 2">
    <name type="scientific">Dactylonectria estremocensis</name>
    <dbReference type="NCBI Taxonomy" id="1079267"/>
    <lineage>
        <taxon>Eukaryota</taxon>
        <taxon>Fungi</taxon>
        <taxon>Dikarya</taxon>
        <taxon>Ascomycota</taxon>
        <taxon>Pezizomycotina</taxon>
        <taxon>Sordariomycetes</taxon>
        <taxon>Hypocreomycetidae</taxon>
        <taxon>Hypocreales</taxon>
        <taxon>Nectriaceae</taxon>
        <taxon>Dactylonectria</taxon>
    </lineage>
</organism>
<gene>
    <name evidence="1" type="ORF">B0J13DRAFT_527212</name>
</gene>
<accession>A0A9P9IYH4</accession>
<name>A0A9P9IYH4_9HYPO</name>
<proteinExistence type="predicted"/>
<evidence type="ECO:0000313" key="1">
    <source>
        <dbReference type="EMBL" id="KAH7140478.1"/>
    </source>
</evidence>
<protein>
    <submittedName>
        <fullName evidence="1">Uncharacterized protein</fullName>
    </submittedName>
</protein>
<dbReference type="EMBL" id="JAGMUU010000013">
    <property type="protein sequence ID" value="KAH7140478.1"/>
    <property type="molecule type" value="Genomic_DNA"/>
</dbReference>
<dbReference type="OrthoDB" id="4743431at2759"/>